<comment type="caution">
    <text evidence="2">The sequence shown here is derived from an EMBL/GenBank/DDBJ whole genome shotgun (WGS) entry which is preliminary data.</text>
</comment>
<organism evidence="2 3">
    <name type="scientific">Digitaria exilis</name>
    <dbReference type="NCBI Taxonomy" id="1010633"/>
    <lineage>
        <taxon>Eukaryota</taxon>
        <taxon>Viridiplantae</taxon>
        <taxon>Streptophyta</taxon>
        <taxon>Embryophyta</taxon>
        <taxon>Tracheophyta</taxon>
        <taxon>Spermatophyta</taxon>
        <taxon>Magnoliopsida</taxon>
        <taxon>Liliopsida</taxon>
        <taxon>Poales</taxon>
        <taxon>Poaceae</taxon>
        <taxon>PACMAD clade</taxon>
        <taxon>Panicoideae</taxon>
        <taxon>Panicodae</taxon>
        <taxon>Paniceae</taxon>
        <taxon>Anthephorinae</taxon>
        <taxon>Digitaria</taxon>
    </lineage>
</organism>
<keyword evidence="3" id="KW-1185">Reference proteome</keyword>
<feature type="region of interest" description="Disordered" evidence="1">
    <location>
        <begin position="214"/>
        <end position="285"/>
    </location>
</feature>
<dbReference type="OrthoDB" id="288590at2759"/>
<dbReference type="AlphaFoldDB" id="A0A835BSG5"/>
<dbReference type="Proteomes" id="UP000636709">
    <property type="component" value="Unassembled WGS sequence"/>
</dbReference>
<sequence>MVASDRLRQLKALDDTKVGIKGHRWLIPGGEPRRRPPCRDASVGDLLVETLASVQQQLPVAGHQLTRHALPGDAGADAEGGPAVGGPGPPHRVPTRRGPCGGLPLLPGVPGVEPDAGHNQALSLLTVLLQDGVDVPPVPGELVDDLLQLVFNDRFKSVEHRVVVASARLSISYPAAYLPLPLYPDGRWEERTAARSPLAGVVVEVAAVPWPAGLREVEGRRQNGGGGGSAGGGGRGGAGGSPAGGGSSGGVAPERRKKNSAPAEGADGGVHQGLRANRPVDPPPRYRSVMMAKFLQGQGPRRRHKCALARFRLLLLSPSKLLDFLL</sequence>
<protein>
    <recommendedName>
        <fullName evidence="4">Isopenicillin N synthase-like Fe(2+) 2OG dioxygenase domain-containing protein</fullName>
    </recommendedName>
</protein>
<gene>
    <name evidence="2" type="ORF">HU200_030246</name>
</gene>
<evidence type="ECO:0000313" key="3">
    <source>
        <dbReference type="Proteomes" id="UP000636709"/>
    </source>
</evidence>
<evidence type="ECO:0000313" key="2">
    <source>
        <dbReference type="EMBL" id="KAF8708855.1"/>
    </source>
</evidence>
<dbReference type="EMBL" id="JACEFO010001756">
    <property type="protein sequence ID" value="KAF8708855.1"/>
    <property type="molecule type" value="Genomic_DNA"/>
</dbReference>
<dbReference type="InterPro" id="IPR027443">
    <property type="entry name" value="IPNS-like_sf"/>
</dbReference>
<reference evidence="2" key="1">
    <citation type="submission" date="2020-07" db="EMBL/GenBank/DDBJ databases">
        <title>Genome sequence and genetic diversity analysis of an under-domesticated orphan crop, white fonio (Digitaria exilis).</title>
        <authorList>
            <person name="Bennetzen J.L."/>
            <person name="Chen S."/>
            <person name="Ma X."/>
            <person name="Wang X."/>
            <person name="Yssel A.E.J."/>
            <person name="Chaluvadi S.R."/>
            <person name="Johnson M."/>
            <person name="Gangashetty P."/>
            <person name="Hamidou F."/>
            <person name="Sanogo M.D."/>
            <person name="Zwaenepoel A."/>
            <person name="Wallace J."/>
            <person name="Van De Peer Y."/>
            <person name="Van Deynze A."/>
        </authorList>
    </citation>
    <scope>NUCLEOTIDE SEQUENCE</scope>
    <source>
        <tissue evidence="2">Leaves</tissue>
    </source>
</reference>
<feature type="region of interest" description="Disordered" evidence="1">
    <location>
        <begin position="70"/>
        <end position="101"/>
    </location>
</feature>
<dbReference type="SUPFAM" id="SSF51197">
    <property type="entry name" value="Clavaminate synthase-like"/>
    <property type="match status" value="1"/>
</dbReference>
<proteinExistence type="predicted"/>
<accession>A0A835BSG5</accession>
<feature type="compositionally biased region" description="Gly residues" evidence="1">
    <location>
        <begin position="222"/>
        <end position="249"/>
    </location>
</feature>
<dbReference type="Gene3D" id="2.60.120.330">
    <property type="entry name" value="B-lactam Antibiotic, Isopenicillin N Synthase, Chain"/>
    <property type="match status" value="1"/>
</dbReference>
<evidence type="ECO:0008006" key="4">
    <source>
        <dbReference type="Google" id="ProtNLM"/>
    </source>
</evidence>
<feature type="compositionally biased region" description="Low complexity" evidence="1">
    <location>
        <begin position="70"/>
        <end position="81"/>
    </location>
</feature>
<name>A0A835BSG5_9POAL</name>
<evidence type="ECO:0000256" key="1">
    <source>
        <dbReference type="SAM" id="MobiDB-lite"/>
    </source>
</evidence>